<evidence type="ECO:0000259" key="1">
    <source>
        <dbReference type="Pfam" id="PF00753"/>
    </source>
</evidence>
<name>A0A484IF13_9ARCH</name>
<dbReference type="EMBL" id="LR216287">
    <property type="protein sequence ID" value="VFJ14739.1"/>
    <property type="molecule type" value="Genomic_DNA"/>
</dbReference>
<dbReference type="Proteomes" id="UP000294299">
    <property type="component" value="Chromosome NFRAN"/>
</dbReference>
<reference evidence="2 3" key="1">
    <citation type="submission" date="2019-02" db="EMBL/GenBank/DDBJ databases">
        <authorList>
            <person name="Lehtovirta-Morley E L."/>
        </authorList>
    </citation>
    <scope>NUCLEOTIDE SEQUENCE [LARGE SCALE GENOMIC DNA]</scope>
    <source>
        <strain evidence="2">NFRAN1</strain>
    </source>
</reference>
<sequence length="58" mass="6701">MFIEDEDNLTLIDPGFLAQIPVLEKYLQNIGYDIKNVKRIILTHVHVDHAQAANEVKR</sequence>
<dbReference type="SUPFAM" id="SSF56281">
    <property type="entry name" value="Metallo-hydrolase/oxidoreductase"/>
    <property type="match status" value="1"/>
</dbReference>
<proteinExistence type="predicted"/>
<keyword evidence="3" id="KW-1185">Reference proteome</keyword>
<keyword evidence="2" id="KW-0378">Hydrolase</keyword>
<evidence type="ECO:0000313" key="2">
    <source>
        <dbReference type="EMBL" id="VFJ14739.1"/>
    </source>
</evidence>
<dbReference type="GO" id="GO:0016787">
    <property type="term" value="F:hydrolase activity"/>
    <property type="evidence" value="ECO:0007669"/>
    <property type="project" value="UniProtKB-KW"/>
</dbReference>
<dbReference type="Gene3D" id="3.60.15.10">
    <property type="entry name" value="Ribonuclease Z/Hydroxyacylglutathione hydrolase-like"/>
    <property type="match status" value="1"/>
</dbReference>
<dbReference type="InterPro" id="IPR001279">
    <property type="entry name" value="Metallo-B-lactamas"/>
</dbReference>
<dbReference type="Pfam" id="PF00753">
    <property type="entry name" value="Lactamase_B"/>
    <property type="match status" value="1"/>
</dbReference>
<dbReference type="KEGG" id="nfn:NFRAN_2417"/>
<dbReference type="InterPro" id="IPR036866">
    <property type="entry name" value="RibonucZ/Hydroxyglut_hydro"/>
</dbReference>
<dbReference type="AlphaFoldDB" id="A0A484IF13"/>
<organism evidence="2 3">
    <name type="scientific">Candidatus Nitrosocosmicus franklandianus</name>
    <dbReference type="NCBI Taxonomy" id="1798806"/>
    <lineage>
        <taxon>Archaea</taxon>
        <taxon>Nitrososphaerota</taxon>
        <taxon>Nitrososphaeria</taxon>
        <taxon>Nitrososphaerales</taxon>
        <taxon>Nitrososphaeraceae</taxon>
        <taxon>Candidatus Nitrosocosmicus</taxon>
    </lineage>
</organism>
<dbReference type="EC" id="3.-.-.-" evidence="2"/>
<accession>A0A484IF13</accession>
<protein>
    <submittedName>
        <fullName evidence="2">Metallo-hydrolase YflN</fullName>
        <ecNumber evidence="2">3.-.-.-</ecNumber>
    </submittedName>
</protein>
<dbReference type="OrthoDB" id="197151at2157"/>
<evidence type="ECO:0000313" key="3">
    <source>
        <dbReference type="Proteomes" id="UP000294299"/>
    </source>
</evidence>
<feature type="domain" description="Metallo-beta-lactamase" evidence="1">
    <location>
        <begin position="2"/>
        <end position="57"/>
    </location>
</feature>
<gene>
    <name evidence="2" type="ORF">NFRAN_2417</name>
</gene>